<reference evidence="1" key="1">
    <citation type="journal article" date="2022" name="IScience">
        <title>Evolution of zygomycete secretomes and the origins of terrestrial fungal ecologies.</title>
        <authorList>
            <person name="Chang Y."/>
            <person name="Wang Y."/>
            <person name="Mondo S."/>
            <person name="Ahrendt S."/>
            <person name="Andreopoulos W."/>
            <person name="Barry K."/>
            <person name="Beard J."/>
            <person name="Benny G.L."/>
            <person name="Blankenship S."/>
            <person name="Bonito G."/>
            <person name="Cuomo C."/>
            <person name="Desiro A."/>
            <person name="Gervers K.A."/>
            <person name="Hundley H."/>
            <person name="Kuo A."/>
            <person name="LaButti K."/>
            <person name="Lang B.F."/>
            <person name="Lipzen A."/>
            <person name="O'Donnell K."/>
            <person name="Pangilinan J."/>
            <person name="Reynolds N."/>
            <person name="Sandor L."/>
            <person name="Smith M.E."/>
            <person name="Tsang A."/>
            <person name="Grigoriev I.V."/>
            <person name="Stajich J.E."/>
            <person name="Spatafora J.W."/>
        </authorList>
    </citation>
    <scope>NUCLEOTIDE SEQUENCE</scope>
    <source>
        <strain evidence="1">RSA 2281</strain>
    </source>
</reference>
<reference evidence="1" key="2">
    <citation type="submission" date="2023-02" db="EMBL/GenBank/DDBJ databases">
        <authorList>
            <consortium name="DOE Joint Genome Institute"/>
            <person name="Mondo S.J."/>
            <person name="Chang Y."/>
            <person name="Wang Y."/>
            <person name="Ahrendt S."/>
            <person name="Andreopoulos W."/>
            <person name="Barry K."/>
            <person name="Beard J."/>
            <person name="Benny G.L."/>
            <person name="Blankenship S."/>
            <person name="Bonito G."/>
            <person name="Cuomo C."/>
            <person name="Desiro A."/>
            <person name="Gervers K.A."/>
            <person name="Hundley H."/>
            <person name="Kuo A."/>
            <person name="LaButti K."/>
            <person name="Lang B.F."/>
            <person name="Lipzen A."/>
            <person name="O'Donnell K."/>
            <person name="Pangilinan J."/>
            <person name="Reynolds N."/>
            <person name="Sandor L."/>
            <person name="Smith M.W."/>
            <person name="Tsang A."/>
            <person name="Grigoriev I.V."/>
            <person name="Stajich J.E."/>
            <person name="Spatafora J.W."/>
        </authorList>
    </citation>
    <scope>NUCLEOTIDE SEQUENCE</scope>
    <source>
        <strain evidence="1">RSA 2281</strain>
    </source>
</reference>
<dbReference type="EMBL" id="JAIXMP010000004">
    <property type="protein sequence ID" value="KAI9274833.1"/>
    <property type="molecule type" value="Genomic_DNA"/>
</dbReference>
<dbReference type="Proteomes" id="UP001209540">
    <property type="component" value="Unassembled WGS sequence"/>
</dbReference>
<proteinExistence type="predicted"/>
<keyword evidence="2" id="KW-1185">Reference proteome</keyword>
<gene>
    <name evidence="1" type="ORF">BDA99DRAFT_533436</name>
</gene>
<name>A0AAD5KL01_9FUNG</name>
<protein>
    <submittedName>
        <fullName evidence="1">Uncharacterized protein</fullName>
    </submittedName>
</protein>
<evidence type="ECO:0000313" key="1">
    <source>
        <dbReference type="EMBL" id="KAI9274833.1"/>
    </source>
</evidence>
<organism evidence="1 2">
    <name type="scientific">Phascolomyces articulosus</name>
    <dbReference type="NCBI Taxonomy" id="60185"/>
    <lineage>
        <taxon>Eukaryota</taxon>
        <taxon>Fungi</taxon>
        <taxon>Fungi incertae sedis</taxon>
        <taxon>Mucoromycota</taxon>
        <taxon>Mucoromycotina</taxon>
        <taxon>Mucoromycetes</taxon>
        <taxon>Mucorales</taxon>
        <taxon>Lichtheimiaceae</taxon>
        <taxon>Phascolomyces</taxon>
    </lineage>
</organism>
<comment type="caution">
    <text evidence="1">The sequence shown here is derived from an EMBL/GenBank/DDBJ whole genome shotgun (WGS) entry which is preliminary data.</text>
</comment>
<evidence type="ECO:0000313" key="2">
    <source>
        <dbReference type="Proteomes" id="UP001209540"/>
    </source>
</evidence>
<dbReference type="AlphaFoldDB" id="A0AAD5KL01"/>
<accession>A0AAD5KL01</accession>
<sequence>MATSMDEWVEDQLDDIDKNKFDYFDFVQKLHFTNPTEADLAYCLYALFSVCHIKAQFGSKYQRYWARVVSLESQTRMEKWTHESLENVHSTVITSVERLTKRTMSESVSSQTEANTVIDVDAGSSQIQGNLKCDRHNIVDRQDTPLTDATSCESCEELLKHLNPFDLIGSVGIIDLTLHDNERSINDEVQFVWDGKLKLPIWVPVSFLFLRRLAATPSQEHECFFTTINNMIKDMNSDSPGELFIANIVNSNLNPNILRIKARQPTDASLDILQASRDIMDHKVSERTLCVEFTIPFINALFRWFNDIVELKWLEVEAESLKRHKWDGNSFCANLKIHYWEIRKSLSAKLKFTPRKNKNGGGDANHLEKTNNQKEAQGYTMILKLDVLYNSIFERTSSSFFMFQTNKQNMDQFI</sequence>